<protein>
    <recommendedName>
        <fullName evidence="3">Extracellular protein</fullName>
    </recommendedName>
</protein>
<reference evidence="2" key="1">
    <citation type="journal article" date="2019" name="Int. J. Syst. Evol. Microbiol.">
        <title>The Global Catalogue of Microorganisms (GCM) 10K type strain sequencing project: providing services to taxonomists for standard genome sequencing and annotation.</title>
        <authorList>
            <consortium name="The Broad Institute Genomics Platform"/>
            <consortium name="The Broad Institute Genome Sequencing Center for Infectious Disease"/>
            <person name="Wu L."/>
            <person name="Ma J."/>
        </authorList>
    </citation>
    <scope>NUCLEOTIDE SEQUENCE [LARGE SCALE GENOMIC DNA]</scope>
    <source>
        <strain evidence="2">CCM 8930</strain>
    </source>
</reference>
<dbReference type="RefSeq" id="WP_137614865.1">
    <property type="nucleotide sequence ID" value="NZ_BJDI01000001.1"/>
</dbReference>
<evidence type="ECO:0000313" key="1">
    <source>
        <dbReference type="EMBL" id="MFC6200556.1"/>
    </source>
</evidence>
<proteinExistence type="predicted"/>
<evidence type="ECO:0000313" key="2">
    <source>
        <dbReference type="Proteomes" id="UP001596171"/>
    </source>
</evidence>
<dbReference type="Proteomes" id="UP001596171">
    <property type="component" value="Unassembled WGS sequence"/>
</dbReference>
<evidence type="ECO:0008006" key="3">
    <source>
        <dbReference type="Google" id="ProtNLM"/>
    </source>
</evidence>
<name>A0ABW1SH63_9LACO</name>
<sequence length="223" mass="24933">MKKLLLIVTGLAALGAISGHLYTRTQSAAQQRVTTAKPRVKQPVTVTLGVTDELAKPATNADFIGLNDSEEQFTKNEQEARRVENHFHFAKAITTPAKYNQVLNGIYSTTLKRPTIIKANRSGLSVLQVQVPYHIEMMQGFHPGKNRHFYNISKLIRLKTGEQVWQAQPVGDTVFNDDHRTSDGIVKINLPISPEYPEKQLRDFTLQYLTPTGATTSVIYTLS</sequence>
<comment type="caution">
    <text evidence="1">The sequence shown here is derived from an EMBL/GenBank/DDBJ whole genome shotgun (WGS) entry which is preliminary data.</text>
</comment>
<gene>
    <name evidence="1" type="ORF">ACFP1L_01435</name>
</gene>
<keyword evidence="2" id="KW-1185">Reference proteome</keyword>
<dbReference type="EMBL" id="JBHSSE010000003">
    <property type="protein sequence ID" value="MFC6200556.1"/>
    <property type="molecule type" value="Genomic_DNA"/>
</dbReference>
<organism evidence="1 2">
    <name type="scientific">Lactiplantibacillus nangangensis</name>
    <dbReference type="NCBI Taxonomy" id="2559917"/>
    <lineage>
        <taxon>Bacteria</taxon>
        <taxon>Bacillati</taxon>
        <taxon>Bacillota</taxon>
        <taxon>Bacilli</taxon>
        <taxon>Lactobacillales</taxon>
        <taxon>Lactobacillaceae</taxon>
        <taxon>Lactiplantibacillus</taxon>
    </lineage>
</organism>
<accession>A0ABW1SH63</accession>